<dbReference type="FunFam" id="2.10.70.40:FF:000001">
    <property type="entry name" value="Flagellar assembly peptidoglycan hydrolase FlgJ"/>
    <property type="match status" value="1"/>
</dbReference>
<evidence type="ECO:0000313" key="14">
    <source>
        <dbReference type="Proteomes" id="UP000254088"/>
    </source>
</evidence>
<proteinExistence type="inferred from homology"/>
<dbReference type="GO" id="GO:0004040">
    <property type="term" value="F:amidase activity"/>
    <property type="evidence" value="ECO:0007669"/>
    <property type="project" value="InterPro"/>
</dbReference>
<comment type="function">
    <text evidence="1">Flagellum-specific muramidase which hydrolyzes the peptidoglycan layer to assemble the rod structure in the periplasmic space.</text>
</comment>
<organism evidence="13 14">
    <name type="scientific">Escherichia coli</name>
    <dbReference type="NCBI Taxonomy" id="562"/>
    <lineage>
        <taxon>Bacteria</taxon>
        <taxon>Pseudomonadati</taxon>
        <taxon>Pseudomonadota</taxon>
        <taxon>Gammaproteobacteria</taxon>
        <taxon>Enterobacterales</taxon>
        <taxon>Enterobacteriaceae</taxon>
        <taxon>Escherichia</taxon>
    </lineage>
</organism>
<keyword evidence="8 13" id="KW-0378">Hydrolase</keyword>
<evidence type="ECO:0000259" key="12">
    <source>
        <dbReference type="SMART" id="SM00047"/>
    </source>
</evidence>
<evidence type="ECO:0000256" key="11">
    <source>
        <dbReference type="ARBA" id="ARBA00030835"/>
    </source>
</evidence>
<comment type="similarity">
    <text evidence="4">In the C-terminal section; belongs to the glycosyl hydrolase 73 family.</text>
</comment>
<keyword evidence="9 13" id="KW-0326">Glycosidase</keyword>
<evidence type="ECO:0000256" key="5">
    <source>
        <dbReference type="ARBA" id="ARBA00013433"/>
    </source>
</evidence>
<comment type="similarity">
    <text evidence="3">In the N-terminal section; belongs to the FlgJ family.</text>
</comment>
<dbReference type="PANTHER" id="PTHR33308:SF9">
    <property type="entry name" value="PEPTIDOGLYCAN HYDROLASE FLGJ"/>
    <property type="match status" value="1"/>
</dbReference>
<evidence type="ECO:0000256" key="1">
    <source>
        <dbReference type="ARBA" id="ARBA00002954"/>
    </source>
</evidence>
<dbReference type="GO" id="GO:0071973">
    <property type="term" value="P:bacterial-type flagellum-dependent cell motility"/>
    <property type="evidence" value="ECO:0007669"/>
    <property type="project" value="TreeGrafter"/>
</dbReference>
<dbReference type="InterPro" id="IPR019301">
    <property type="entry name" value="Flagellar_prot_FlgJ_N"/>
</dbReference>
<keyword evidence="10" id="KW-0961">Cell wall biogenesis/degradation</keyword>
<feature type="domain" description="Mannosyl-glycoprotein endo-beta-N-acetylglucosamidase-like" evidence="12">
    <location>
        <begin position="142"/>
        <end position="247"/>
    </location>
</feature>
<name>A0A377E5D5_ECOLX</name>
<dbReference type="Proteomes" id="UP000254088">
    <property type="component" value="Unassembled WGS sequence"/>
</dbReference>
<dbReference type="PANTHER" id="PTHR33308">
    <property type="entry name" value="PEPTIDOGLYCAN HYDROLASE FLGJ"/>
    <property type="match status" value="1"/>
</dbReference>
<evidence type="ECO:0000256" key="8">
    <source>
        <dbReference type="ARBA" id="ARBA00022801"/>
    </source>
</evidence>
<dbReference type="GO" id="GO:0016798">
    <property type="term" value="F:hydrolase activity, acting on glycosyl bonds"/>
    <property type="evidence" value="ECO:0007669"/>
    <property type="project" value="UniProtKB-KW"/>
</dbReference>
<dbReference type="GO" id="GO:0071555">
    <property type="term" value="P:cell wall organization"/>
    <property type="evidence" value="ECO:0007669"/>
    <property type="project" value="UniProtKB-KW"/>
</dbReference>
<dbReference type="InterPro" id="IPR002901">
    <property type="entry name" value="MGlyc_endo_b_GlcNAc-like_dom"/>
</dbReference>
<evidence type="ECO:0000256" key="6">
    <source>
        <dbReference type="ARBA" id="ARBA00022764"/>
    </source>
</evidence>
<dbReference type="GO" id="GO:0044780">
    <property type="term" value="P:bacterial-type flagellum assembly"/>
    <property type="evidence" value="ECO:0007669"/>
    <property type="project" value="InterPro"/>
</dbReference>
<accession>A0A377E5D5</accession>
<comment type="subcellular location">
    <subcellularLocation>
        <location evidence="2">Periplasm</location>
    </subcellularLocation>
</comment>
<evidence type="ECO:0000256" key="7">
    <source>
        <dbReference type="ARBA" id="ARBA00022795"/>
    </source>
</evidence>
<dbReference type="EMBL" id="UGEX01000003">
    <property type="protein sequence ID" value="STM58770.1"/>
    <property type="molecule type" value="Genomic_DNA"/>
</dbReference>
<reference evidence="13 14" key="1">
    <citation type="submission" date="2018-06" db="EMBL/GenBank/DDBJ databases">
        <authorList>
            <consortium name="Pathogen Informatics"/>
            <person name="Doyle S."/>
        </authorList>
    </citation>
    <scope>NUCLEOTIDE SEQUENCE [LARGE SCALE GENOMIC DNA]</scope>
    <source>
        <strain evidence="13 14">NCTC10429</strain>
    </source>
</reference>
<dbReference type="AlphaFoldDB" id="A0A377E5D5"/>
<evidence type="ECO:0000256" key="9">
    <source>
        <dbReference type="ARBA" id="ARBA00023295"/>
    </source>
</evidence>
<dbReference type="SMART" id="SM00047">
    <property type="entry name" value="LYZ2"/>
    <property type="match status" value="1"/>
</dbReference>
<sequence>MISDSKLLASAAWDAQSLNELKAKAGEDPAANIRPVARQVEGMFVQMMLKSMRDALPKDGLFSSEHTRLYTSMYDQQIAQQMTAGKGLGLAEMMVKQMTPEQPLPEESTPAAPMKFPLETVVRYQNQALSQLVQKAVPRNYDDSLPGDSKAFLAQLSLPAQLASQQSGVPHHLILAQAALESGWGQRQIRRENGEPSYNLFGVKASGNWKGPVTEITTTEYENGEAKKVKAKFSGLQLVSGSIVGLRWAVNT</sequence>
<keyword evidence="6" id="KW-0574">Periplasm</keyword>
<protein>
    <recommendedName>
        <fullName evidence="5">Peptidoglycan hydrolase FlgJ</fullName>
    </recommendedName>
    <alternativeName>
        <fullName evidence="11">Muramidase FlgJ</fullName>
    </alternativeName>
</protein>
<dbReference type="Pfam" id="PF10135">
    <property type="entry name" value="Rod-binding"/>
    <property type="match status" value="1"/>
</dbReference>
<dbReference type="PRINTS" id="PR01002">
    <property type="entry name" value="FLGFLGJ"/>
</dbReference>
<gene>
    <name evidence="13" type="primary">flgJ_2</name>
    <name evidence="13" type="ORF">NCTC10429_05392</name>
</gene>
<evidence type="ECO:0000256" key="10">
    <source>
        <dbReference type="ARBA" id="ARBA00023316"/>
    </source>
</evidence>
<dbReference type="Pfam" id="PF01832">
    <property type="entry name" value="Glucosaminidase"/>
    <property type="match status" value="1"/>
</dbReference>
<dbReference type="GO" id="GO:0042597">
    <property type="term" value="C:periplasmic space"/>
    <property type="evidence" value="ECO:0007669"/>
    <property type="project" value="UniProtKB-SubCell"/>
</dbReference>
<evidence type="ECO:0000313" key="13">
    <source>
        <dbReference type="EMBL" id="STM58770.1"/>
    </source>
</evidence>
<dbReference type="InterPro" id="IPR013377">
    <property type="entry name" value="FlgJ"/>
</dbReference>
<evidence type="ECO:0000256" key="3">
    <source>
        <dbReference type="ARBA" id="ARBA00006880"/>
    </source>
</evidence>
<dbReference type="NCBIfam" id="TIGR02541">
    <property type="entry name" value="flagell_FlgJ"/>
    <property type="match status" value="1"/>
</dbReference>
<dbReference type="InterPro" id="IPR051056">
    <property type="entry name" value="Glycosyl_Hydrolase_73"/>
</dbReference>
<keyword evidence="7" id="KW-1005">Bacterial flagellum biogenesis</keyword>
<dbReference type="Gene3D" id="2.10.70.40">
    <property type="entry name" value="peptidoglycan hydrolase"/>
    <property type="match status" value="1"/>
</dbReference>
<evidence type="ECO:0000256" key="4">
    <source>
        <dbReference type="ARBA" id="ARBA00007974"/>
    </source>
</evidence>
<evidence type="ECO:0000256" key="2">
    <source>
        <dbReference type="ARBA" id="ARBA00004418"/>
    </source>
</evidence>